<gene>
    <name evidence="1" type="ORF">BRSU_2317</name>
</gene>
<evidence type="ECO:0000313" key="1">
    <source>
        <dbReference type="EMBL" id="CRF34893.1"/>
    </source>
</evidence>
<name>A0A0G4KA80_9SPIR</name>
<organism evidence="1 2">
    <name type="scientific">Brachyspira suanatina</name>
    <dbReference type="NCBI Taxonomy" id="381802"/>
    <lineage>
        <taxon>Bacteria</taxon>
        <taxon>Pseudomonadati</taxon>
        <taxon>Spirochaetota</taxon>
        <taxon>Spirochaetia</taxon>
        <taxon>Brachyspirales</taxon>
        <taxon>Brachyspiraceae</taxon>
        <taxon>Brachyspira</taxon>
    </lineage>
</organism>
<proteinExistence type="predicted"/>
<keyword evidence="1" id="KW-0808">Transferase</keyword>
<dbReference type="AlphaFoldDB" id="A0A0G4KA80"/>
<dbReference type="EMBL" id="CVLB01000002">
    <property type="protein sequence ID" value="CRF34893.1"/>
    <property type="molecule type" value="Genomic_DNA"/>
</dbReference>
<dbReference type="Proteomes" id="UP000043763">
    <property type="component" value="Unassembled WGS sequence"/>
</dbReference>
<protein>
    <submittedName>
        <fullName evidence="1">Alcohol acetyltransferase</fullName>
    </submittedName>
</protein>
<evidence type="ECO:0000313" key="2">
    <source>
        <dbReference type="Proteomes" id="UP000043763"/>
    </source>
</evidence>
<reference evidence="2" key="1">
    <citation type="submission" date="2015-04" db="EMBL/GenBank/DDBJ databases">
        <authorList>
            <person name="Mushtaq Mamoona"/>
        </authorList>
    </citation>
    <scope>NUCLEOTIDE SEQUENCE [LARGE SCALE GENOMIC DNA]</scope>
    <source>
        <strain evidence="2">AN4859/03</strain>
    </source>
</reference>
<dbReference type="GO" id="GO:0016740">
    <property type="term" value="F:transferase activity"/>
    <property type="evidence" value="ECO:0007669"/>
    <property type="project" value="UniProtKB-KW"/>
</dbReference>
<sequence length="424" mass="49462">MSMKHLYKLDNAAKLFVSIKNKKNIPIFRVSVVLNNEEVNPDILQNALDITIKRFPTLSLMIKKGLFWNYFEENHRRLIVEEDKYYPCYNINSKLNNGYLLRVGYYKYRIFTEVYHSLADATALISFLKSLLYHYFVLLGKNIDDKNDDIFKDTVPIIADYDDSFSVHTKDKIETKKEKKIKNVYLIKGKPLKFYGDNVVHGMISLKSIKEESKKHNTTITSYILSALVYSIYETRIKNRLDGKNIVMCVPVNLRSIFPSISLKNFFGVANILIPTDKELTFDDIIMITNREMKYKISKEKLQNFIYENTKLENNIFAKFIPLVIKNFVVNLAFELFEDKLKTMTVSNFGNISLPDDMKDYISHFEAVVYPTINSPLNCGLCSFGDKLSITFNRTVIETDIIKYFFRYISNITEVEIYSNDYGV</sequence>
<accession>A0A0G4KA80</accession>
<keyword evidence="2" id="KW-1185">Reference proteome</keyword>